<keyword evidence="4" id="KW-0744">Spermatogenesis</keyword>
<keyword evidence="2" id="KW-0963">Cytoplasm</keyword>
<feature type="compositionally biased region" description="Basic residues" evidence="5">
    <location>
        <begin position="90"/>
        <end position="105"/>
    </location>
</feature>
<proteinExistence type="predicted"/>
<evidence type="ECO:0000256" key="4">
    <source>
        <dbReference type="ARBA" id="ARBA00022871"/>
    </source>
</evidence>
<evidence type="ECO:0000259" key="6">
    <source>
        <dbReference type="PROSITE" id="PS50304"/>
    </source>
</evidence>
<dbReference type="GO" id="GO:0043186">
    <property type="term" value="C:P granule"/>
    <property type="evidence" value="ECO:0007669"/>
    <property type="project" value="TreeGrafter"/>
</dbReference>
<dbReference type="Gene3D" id="2.40.50.90">
    <property type="match status" value="1"/>
</dbReference>
<reference evidence="8" key="1">
    <citation type="journal article" date="2019" name="bioRxiv">
        <title>The Genome of the Zebra Mussel, Dreissena polymorpha: A Resource for Invasive Species Research.</title>
        <authorList>
            <person name="McCartney M.A."/>
            <person name="Auch B."/>
            <person name="Kono T."/>
            <person name="Mallez S."/>
            <person name="Zhang Y."/>
            <person name="Obille A."/>
            <person name="Becker A."/>
            <person name="Abrahante J.E."/>
            <person name="Garbe J."/>
            <person name="Badalamenti J.P."/>
            <person name="Herman A."/>
            <person name="Mangelson H."/>
            <person name="Liachko I."/>
            <person name="Sullivan S."/>
            <person name="Sone E.D."/>
            <person name="Koren S."/>
            <person name="Silverstein K.A.T."/>
            <person name="Beckman K.B."/>
            <person name="Gohl D.M."/>
        </authorList>
    </citation>
    <scope>NUCLEOTIDE SEQUENCE</scope>
    <source>
        <strain evidence="8">Duluth1</strain>
        <tissue evidence="8">Whole animal</tissue>
    </source>
</reference>
<reference evidence="8" key="2">
    <citation type="submission" date="2020-11" db="EMBL/GenBank/DDBJ databases">
        <authorList>
            <person name="McCartney M.A."/>
            <person name="Auch B."/>
            <person name="Kono T."/>
            <person name="Mallez S."/>
            <person name="Becker A."/>
            <person name="Gohl D.M."/>
            <person name="Silverstein K.A.T."/>
            <person name="Koren S."/>
            <person name="Bechman K.B."/>
            <person name="Herman A."/>
            <person name="Abrahante J.E."/>
            <person name="Garbe J."/>
        </authorList>
    </citation>
    <scope>NUCLEOTIDE SEQUENCE</scope>
    <source>
        <strain evidence="8">Duluth1</strain>
        <tissue evidence="8">Whole animal</tissue>
    </source>
</reference>
<feature type="region of interest" description="Disordered" evidence="5">
    <location>
        <begin position="184"/>
        <end position="232"/>
    </location>
</feature>
<keyword evidence="3" id="KW-0677">Repeat</keyword>
<keyword evidence="4" id="KW-0221">Differentiation</keyword>
<evidence type="ECO:0000256" key="3">
    <source>
        <dbReference type="ARBA" id="ARBA00022737"/>
    </source>
</evidence>
<dbReference type="InterPro" id="IPR002999">
    <property type="entry name" value="Tudor"/>
</dbReference>
<dbReference type="InterPro" id="IPR050621">
    <property type="entry name" value="Tudor_domain_containing"/>
</dbReference>
<dbReference type="Pfam" id="PF00567">
    <property type="entry name" value="TUDOR"/>
    <property type="match status" value="1"/>
</dbReference>
<feature type="compositionally biased region" description="Gly residues" evidence="5">
    <location>
        <begin position="106"/>
        <end position="119"/>
    </location>
</feature>
<protein>
    <submittedName>
        <fullName evidence="8">Uncharacterized protein</fullName>
    </submittedName>
</protein>
<dbReference type="PANTHER" id="PTHR22948">
    <property type="entry name" value="TUDOR DOMAIN CONTAINING PROTEIN"/>
    <property type="match status" value="1"/>
</dbReference>
<feature type="domain" description="Tudor" evidence="6">
    <location>
        <begin position="484"/>
        <end position="543"/>
    </location>
</feature>
<sequence>MEEDKELKNVKSMLRSVLMSSKDGVPAYQVQRDYKEIVGEFIPFKKFGHSSFENFIVSIPDVVIIDRRGGEVILKARADEATSHVQKLISKQRGKKLKKPARRPRGGGAGQYLSRGGGRAPPRGRPYVYPTTPIHRHGMPSFLPQTPSPQNLHTDLRIHVGNSSVGTRTVAVNRLLNTAMTQAARDTASFSRPGVGGGRSNLPPRFRKQLDLAGQGQGHSQTTPFRRSPPRGPEFAKLDNAQGYVDALKKYLEDTCQTMKHTTLKSGNGYVCSLEINRRTFGSEDIFQTALEAEGAAAKRALIVLEVKSPTDWKGEIDWNAPSIRGGNKHIGSWAQEVSKEDSLTVLPPEQIQMIKLRVKEILKNKKNGLWATVIPHFYMETYKEEAPKDLGTLLKSWTDIAYVEMLQNTDREIVYPILVDENMSLTIPRVLLIDADTTQVTLYTTFVDHPGCFYCQREDSIIDTISQALQAHCKVAGAVDAKSLKKGQFCAGLFSGDGMWTRAEILEVKDNGMLELLFVDYGNTDDVKVEDIRWLSPETAQFPPQAINCCLYGIEPLQGETAWSSKATELFEELVGEEALVGFTKTIYEEDLLVEFELFLKSDMSQSINNKLVQAEVAYMCCPDLQTVANEDDFHP</sequence>
<dbReference type="PROSITE" id="PS51644">
    <property type="entry name" value="HTH_OST"/>
    <property type="match status" value="1"/>
</dbReference>
<dbReference type="PROSITE" id="PS50304">
    <property type="entry name" value="TUDOR"/>
    <property type="match status" value="1"/>
</dbReference>
<dbReference type="EMBL" id="JAIWYP010000003">
    <property type="protein sequence ID" value="KAH3859824.1"/>
    <property type="molecule type" value="Genomic_DNA"/>
</dbReference>
<dbReference type="Gene3D" id="2.30.30.140">
    <property type="match status" value="1"/>
</dbReference>
<evidence type="ECO:0000313" key="8">
    <source>
        <dbReference type="EMBL" id="KAH3859824.1"/>
    </source>
</evidence>
<feature type="region of interest" description="Disordered" evidence="5">
    <location>
        <begin position="85"/>
        <end position="125"/>
    </location>
</feature>
<dbReference type="InterPro" id="IPR041966">
    <property type="entry name" value="LOTUS-like"/>
</dbReference>
<name>A0A9D4LLB5_DREPO</name>
<dbReference type="InterPro" id="IPR035437">
    <property type="entry name" value="SNase_OB-fold_sf"/>
</dbReference>
<dbReference type="PANTHER" id="PTHR22948:SF4">
    <property type="entry name" value="TUDOR DOMAIN-CONTAINING PROTEIN 1"/>
    <property type="match status" value="1"/>
</dbReference>
<accession>A0A9D4LLB5</accession>
<dbReference type="GO" id="GO:0007283">
    <property type="term" value="P:spermatogenesis"/>
    <property type="evidence" value="ECO:0007669"/>
    <property type="project" value="UniProtKB-KW"/>
</dbReference>
<comment type="subcellular location">
    <subcellularLocation>
        <location evidence="1">Cytoplasm</location>
    </subcellularLocation>
</comment>
<gene>
    <name evidence="8" type="ORF">DPMN_102645</name>
</gene>
<evidence type="ECO:0000313" key="9">
    <source>
        <dbReference type="Proteomes" id="UP000828390"/>
    </source>
</evidence>
<dbReference type="Pfam" id="PF12872">
    <property type="entry name" value="OST-HTH"/>
    <property type="match status" value="1"/>
</dbReference>
<evidence type="ECO:0000256" key="5">
    <source>
        <dbReference type="SAM" id="MobiDB-lite"/>
    </source>
</evidence>
<comment type="caution">
    <text evidence="8">The sequence shown here is derived from an EMBL/GenBank/DDBJ whole genome shotgun (WGS) entry which is preliminary data.</text>
</comment>
<dbReference type="SMART" id="SM00333">
    <property type="entry name" value="TUDOR"/>
    <property type="match status" value="1"/>
</dbReference>
<dbReference type="GO" id="GO:0030719">
    <property type="term" value="P:P granule organization"/>
    <property type="evidence" value="ECO:0007669"/>
    <property type="project" value="TreeGrafter"/>
</dbReference>
<dbReference type="AlphaFoldDB" id="A0A9D4LLB5"/>
<evidence type="ECO:0000256" key="2">
    <source>
        <dbReference type="ARBA" id="ARBA00022490"/>
    </source>
</evidence>
<dbReference type="Proteomes" id="UP000828390">
    <property type="component" value="Unassembled WGS sequence"/>
</dbReference>
<keyword evidence="9" id="KW-1185">Reference proteome</keyword>
<organism evidence="8 9">
    <name type="scientific">Dreissena polymorpha</name>
    <name type="common">Zebra mussel</name>
    <name type="synonym">Mytilus polymorpha</name>
    <dbReference type="NCBI Taxonomy" id="45954"/>
    <lineage>
        <taxon>Eukaryota</taxon>
        <taxon>Metazoa</taxon>
        <taxon>Spiralia</taxon>
        <taxon>Lophotrochozoa</taxon>
        <taxon>Mollusca</taxon>
        <taxon>Bivalvia</taxon>
        <taxon>Autobranchia</taxon>
        <taxon>Heteroconchia</taxon>
        <taxon>Euheterodonta</taxon>
        <taxon>Imparidentia</taxon>
        <taxon>Neoheterodontei</taxon>
        <taxon>Myida</taxon>
        <taxon>Dreissenoidea</taxon>
        <taxon>Dreissenidae</taxon>
        <taxon>Dreissena</taxon>
    </lineage>
</organism>
<evidence type="ECO:0000256" key="1">
    <source>
        <dbReference type="ARBA" id="ARBA00004496"/>
    </source>
</evidence>
<feature type="domain" description="HTH OST-type" evidence="7">
    <location>
        <begin position="6"/>
        <end position="78"/>
    </location>
</feature>
<dbReference type="InterPro" id="IPR025605">
    <property type="entry name" value="OST-HTH/LOTUS_dom"/>
</dbReference>
<feature type="non-terminal residue" evidence="8">
    <location>
        <position position="637"/>
    </location>
</feature>
<dbReference type="GO" id="GO:0034587">
    <property type="term" value="P:piRNA processing"/>
    <property type="evidence" value="ECO:0007669"/>
    <property type="project" value="TreeGrafter"/>
</dbReference>
<dbReference type="SUPFAM" id="SSF63748">
    <property type="entry name" value="Tudor/PWWP/MBT"/>
    <property type="match status" value="1"/>
</dbReference>
<evidence type="ECO:0000259" key="7">
    <source>
        <dbReference type="PROSITE" id="PS51644"/>
    </source>
</evidence>
<dbReference type="CDD" id="cd09972">
    <property type="entry name" value="LOTUS_TDRD_OSKAR"/>
    <property type="match status" value="1"/>
</dbReference>
<dbReference type="Gene3D" id="3.30.420.610">
    <property type="entry name" value="LOTUS domain-like"/>
    <property type="match status" value="2"/>
</dbReference>
<dbReference type="FunFam" id="2.30.30.140:FF:000018">
    <property type="entry name" value="Serine/threonine-protein kinase 31"/>
    <property type="match status" value="1"/>
</dbReference>